<dbReference type="EMBL" id="VWNE01000016">
    <property type="protein sequence ID" value="KAA8482589.1"/>
    <property type="molecule type" value="Genomic_DNA"/>
</dbReference>
<dbReference type="Gene3D" id="2.180.10.10">
    <property type="entry name" value="RHS repeat-associated core"/>
    <property type="match status" value="1"/>
</dbReference>
<evidence type="ECO:0000256" key="2">
    <source>
        <dbReference type="PROSITE-ProRule" id="PRU00504"/>
    </source>
</evidence>
<evidence type="ECO:0000313" key="5">
    <source>
        <dbReference type="EMBL" id="KAA8482589.1"/>
    </source>
</evidence>
<name>A0A5M9H8E7_9SPHI</name>
<dbReference type="Gene3D" id="2.60.120.380">
    <property type="match status" value="3"/>
</dbReference>
<dbReference type="PANTHER" id="PTHR13833:SF71">
    <property type="entry name" value="NHL DOMAIN-CONTAINING PROTEIN"/>
    <property type="match status" value="1"/>
</dbReference>
<dbReference type="NCBIfam" id="TIGR03696">
    <property type="entry name" value="Rhs_assc_core"/>
    <property type="match status" value="1"/>
</dbReference>
<organism evidence="5 6">
    <name type="scientific">Arcticibacter tournemirensis</name>
    <dbReference type="NCBI Taxonomy" id="699437"/>
    <lineage>
        <taxon>Bacteria</taxon>
        <taxon>Pseudomonadati</taxon>
        <taxon>Bacteroidota</taxon>
        <taxon>Sphingobacteriia</taxon>
        <taxon>Sphingobacteriales</taxon>
        <taxon>Sphingobacteriaceae</taxon>
        <taxon>Arcticibacter</taxon>
    </lineage>
</organism>
<proteinExistence type="predicted"/>
<dbReference type="InterPro" id="IPR015919">
    <property type="entry name" value="Cadherin-like_sf"/>
</dbReference>
<dbReference type="CDD" id="cd14953">
    <property type="entry name" value="NHL_like_1"/>
    <property type="match status" value="1"/>
</dbReference>
<dbReference type="InterPro" id="IPR001258">
    <property type="entry name" value="NHL_repeat"/>
</dbReference>
<dbReference type="OrthoDB" id="1191296at2"/>
<sequence>MNQPLRYKIQAARWMFLLLIPFLLMITSGVLAQDGTDMSQAINAGVFGDRTFHDSRDNTSDRWTTYYNTYDEYDNSEQRYGQPSPDVWYKLTVSGTTDLTVSLCGSLLDTYVHLVNENGSEIISNDDYCDGASWISYSIQEAGTYYVVVEGYNYLTGPYTLEITGSSSTITPPKGTVNAGTFGCGNNTFYDSRSNSDYNGVPYEDNYNADNNSEQRYGQPGPDVWYKLTVSGTTDLTVSLCESLMDTYVHLVDGSGSEIISNDEYCGGASYISYPGLTPGTYYVVVEGYGEQTDYYFLEITGNASGNLPEGATMYNAINAGTYSNSGNYTHTLSNADPCLGNEMGQPNNDIYYRFTLKGLATVTLSQCGSMFDTFLYLLDNSGKVIAQDNGSPGPECPGEHSWFQVDLSAGTYYVVSEGSGKATGDITTRITVNMTPQSPVIAYSFPSEVIIDRPISVNVTSSGPAAVFSRSVSTYAGTGFYGYTNSTALSSTFYTPQGVASDTSGNIYVVDEGSNTIRKIARTGIVSTLAGGGYSNNYAEGTGRAARFFQPSALVVDTIGNIIVADEGNHRIRKISPIGTTSLLAGSGEMGFADGIGSSARFKYPAGLALDTAGNLYVSDMENHRIRKITSAGEVTTFAGTGVQGSTDGAALSATFTYPAGLAFDRYGNLYVAEQRGNRIRKISHSGEVSTLAGSGTAGFANGTGKAASFNKPNAILCDNTGMLYVCDELNNMVRRISPSGVVTTFAGTTIAGIVNGTGNEVRMNAPFGICQDNQGNIYVGNRTGSVVRKIEVNPAFTISPALPEGLSLDPETGTIGGTPIATCQATTYTITARNSSGGTGSTTITFAVLNGGPKPSQDQNYILTMTPRKAFDGATDLTSKNAGEVQSTILYFDGLGRPLQTVQYVGSPGRDKDIVIPNEYDAFGREAKKYLGYADVSNTGSYKPNALTSLPSYFSAPGAGSGVSAVPSPFSETRFEPSPLNRVEEQGAPGNPWQLSTSGISGSGHTVKIEYGTNTASGDRAVRLYYANVVTTAGEGYKRTLSSTGNYEASQLYLTITKDENWTSGKAGTTEEYKDKQGQVVLKRTWKDESTPYSTYYVYDDFGDLSFVLPPGSEPDGGMDDARLNKYGYQYRYDGRRRLIEKKIPGKDGWESMVYNKIDQVVLTQDPRQAQSGKWNFSKYDGLGRVVMSGEYQNSTGTRTSLQTTADAQTDTLWERYTGGSTGEGYTNRTFPTSYSKLLSVNYYDDYTFPGSTTFGALPVARSRMIKSLLTGTKTNVLGTTTMLTSLTFYDDDGRVMQVKSQNYRGGVDSVLTTYTFTDQPETVTRYHTSPSNSVTVKTRYQYDHMGRKTHTWESINNAAEVLLAKNNYNEVGQLWKKELHNGLQTTTYTYNERGWLSGSNSTKFDLQLRYNQTTKGALPQYNGNISEQEYTGDYSGHRWFTYQYDALNRLEKSVYNNSNLLGEQLAYDKMGNITSLTRSGYGPLTYTYDGYGRLGSVSGFKAGSYVYDANGNAYSDGTRGVTITYNELNLPSLVSGTGTATYTYDAAGNKLRSVQGGTTRDYIAGIQYTNGEIDFIQTEEGRAVRKSDGSYAYEYNLKDHLGNTRVVIDDNGNNTQRVVQEDEYYAFGLNVGKYTLGNKNNYLYNGKEKQDVLTDEYDYGARFYDPVIGRWTTVDPLAENHHDFNPYNYTLSNPLRYTDPLGLDTLGINSTTQIHRGDQVEISKGQYVTASSDEITVSASGPNHSVAKQDNTKLTSNRITPSNGADGLSPTVEMLEKINTPLSIINEVDPNKFKYSNALSNAVNAYKLANSQSDLDLQTALLELAMERIINSNTITTGIQLGVAYRNSESGRIMIGTNAAQELKLNEQLYNATGNRMYQRRAEFYQKKMYEEARKILESRQNK</sequence>
<dbReference type="InterPro" id="IPR011042">
    <property type="entry name" value="6-blade_b-propeller_TolB-like"/>
</dbReference>
<dbReference type="InterPro" id="IPR045619">
    <property type="entry name" value="DUF6443"/>
</dbReference>
<dbReference type="GO" id="GO:0005509">
    <property type="term" value="F:calcium ion binding"/>
    <property type="evidence" value="ECO:0007669"/>
    <property type="project" value="InterPro"/>
</dbReference>
<feature type="domain" description="DUF6443" evidence="4">
    <location>
        <begin position="866"/>
        <end position="1002"/>
    </location>
</feature>
<dbReference type="Pfam" id="PF20041">
    <property type="entry name" value="DUF6443"/>
    <property type="match status" value="1"/>
</dbReference>
<keyword evidence="1" id="KW-0677">Repeat</keyword>
<keyword evidence="6" id="KW-1185">Reference proteome</keyword>
<dbReference type="Gene3D" id="2.60.40.10">
    <property type="entry name" value="Immunoglobulins"/>
    <property type="match status" value="1"/>
</dbReference>
<evidence type="ECO:0000313" key="6">
    <source>
        <dbReference type="Proteomes" id="UP000322918"/>
    </source>
</evidence>
<dbReference type="Gene3D" id="2.120.10.30">
    <property type="entry name" value="TolB, C-terminal domain"/>
    <property type="match status" value="3"/>
</dbReference>
<feature type="chain" id="PRO_5024317618" description="DUF6443 domain-containing protein" evidence="3">
    <location>
        <begin position="33"/>
        <end position="1906"/>
    </location>
</feature>
<keyword evidence="3" id="KW-0732">Signal</keyword>
<dbReference type="Pfam" id="PF05345">
    <property type="entry name" value="He_PIG"/>
    <property type="match status" value="1"/>
</dbReference>
<feature type="repeat" description="NHL" evidence="2">
    <location>
        <begin position="591"/>
        <end position="633"/>
    </location>
</feature>
<accession>A0A5M9H8E7</accession>
<dbReference type="InterPro" id="IPR022385">
    <property type="entry name" value="Rhs_assc_core"/>
</dbReference>
<dbReference type="Proteomes" id="UP000322918">
    <property type="component" value="Unassembled WGS sequence"/>
</dbReference>
<dbReference type="SUPFAM" id="SSF49313">
    <property type="entry name" value="Cadherin-like"/>
    <property type="match status" value="1"/>
</dbReference>
<protein>
    <recommendedName>
        <fullName evidence="4">DUF6443 domain-containing protein</fullName>
    </recommendedName>
</protein>
<dbReference type="SUPFAM" id="SSF63829">
    <property type="entry name" value="Calcium-dependent phosphotriesterase"/>
    <property type="match status" value="1"/>
</dbReference>
<comment type="caution">
    <text evidence="5">The sequence shown here is derived from an EMBL/GenBank/DDBJ whole genome shotgun (WGS) entry which is preliminary data.</text>
</comment>
<dbReference type="InterPro" id="IPR013783">
    <property type="entry name" value="Ig-like_fold"/>
</dbReference>
<dbReference type="PROSITE" id="PS51125">
    <property type="entry name" value="NHL"/>
    <property type="match status" value="1"/>
</dbReference>
<feature type="signal peptide" evidence="3">
    <location>
        <begin position="1"/>
        <end position="32"/>
    </location>
</feature>
<gene>
    <name evidence="5" type="ORF">F1649_11470</name>
</gene>
<dbReference type="RefSeq" id="WP_141816389.1">
    <property type="nucleotide sequence ID" value="NZ_VFPL01000001.1"/>
</dbReference>
<dbReference type="GO" id="GO:0016020">
    <property type="term" value="C:membrane"/>
    <property type="evidence" value="ECO:0007669"/>
    <property type="project" value="InterPro"/>
</dbReference>
<dbReference type="Pfam" id="PF01436">
    <property type="entry name" value="NHL"/>
    <property type="match status" value="2"/>
</dbReference>
<evidence type="ECO:0000256" key="1">
    <source>
        <dbReference type="ARBA" id="ARBA00022737"/>
    </source>
</evidence>
<evidence type="ECO:0000256" key="3">
    <source>
        <dbReference type="SAM" id="SignalP"/>
    </source>
</evidence>
<reference evidence="5 6" key="1">
    <citation type="submission" date="2019-09" db="EMBL/GenBank/DDBJ databases">
        <title>Pararcticibacter amylolyticus gen. nov., sp. nov., isolated from a rottenly hemp rope, and reclassification of Pedobacter tournemirensis as Pararcticibacter tournemirensis comb. nov.</title>
        <authorList>
            <person name="Cai Y."/>
        </authorList>
    </citation>
    <scope>NUCLEOTIDE SEQUENCE [LARGE SCALE GENOMIC DNA]</scope>
    <source>
        <strain evidence="5 6">TF5-37.2-LB10</strain>
    </source>
</reference>
<evidence type="ECO:0000259" key="4">
    <source>
        <dbReference type="Pfam" id="PF20041"/>
    </source>
</evidence>
<dbReference type="PANTHER" id="PTHR13833">
    <property type="match status" value="1"/>
</dbReference>